<feature type="region of interest" description="Disordered" evidence="7">
    <location>
        <begin position="318"/>
        <end position="348"/>
    </location>
</feature>
<dbReference type="GO" id="GO:0004713">
    <property type="term" value="F:protein tyrosine kinase activity"/>
    <property type="evidence" value="ECO:0007669"/>
    <property type="project" value="TreeGrafter"/>
</dbReference>
<feature type="compositionally biased region" description="Polar residues" evidence="7">
    <location>
        <begin position="31"/>
        <end position="51"/>
    </location>
</feature>
<feature type="compositionally biased region" description="Low complexity" evidence="7">
    <location>
        <begin position="650"/>
        <end position="662"/>
    </location>
</feature>
<evidence type="ECO:0000256" key="2">
    <source>
        <dbReference type="ARBA" id="ARBA00022741"/>
    </source>
</evidence>
<evidence type="ECO:0000313" key="9">
    <source>
        <dbReference type="EMBL" id="CEL58848.1"/>
    </source>
</evidence>
<comment type="similarity">
    <text evidence="5">Belongs to the protein kinase superfamily. Ser/Thr protein kinase family. GCN2 subfamily.</text>
</comment>
<feature type="region of interest" description="Disordered" evidence="7">
    <location>
        <begin position="1"/>
        <end position="57"/>
    </location>
</feature>
<feature type="region of interest" description="Disordered" evidence="7">
    <location>
        <begin position="639"/>
        <end position="666"/>
    </location>
</feature>
<feature type="compositionally biased region" description="Polar residues" evidence="7">
    <location>
        <begin position="381"/>
        <end position="400"/>
    </location>
</feature>
<keyword evidence="2 6" id="KW-0547">Nucleotide-binding</keyword>
<feature type="region of interest" description="Disordered" evidence="7">
    <location>
        <begin position="79"/>
        <end position="106"/>
    </location>
</feature>
<dbReference type="Gene3D" id="1.10.510.10">
    <property type="entry name" value="Transferase(Phosphotransferase) domain 1"/>
    <property type="match status" value="1"/>
</dbReference>
<feature type="compositionally biased region" description="Low complexity" evidence="7">
    <location>
        <begin position="873"/>
        <end position="885"/>
    </location>
</feature>
<feature type="compositionally biased region" description="Low complexity" evidence="7">
    <location>
        <begin position="262"/>
        <end position="275"/>
    </location>
</feature>
<feature type="region of interest" description="Disordered" evidence="7">
    <location>
        <begin position="861"/>
        <end position="885"/>
    </location>
</feature>
<dbReference type="InterPro" id="IPR008271">
    <property type="entry name" value="Ser/Thr_kinase_AS"/>
</dbReference>
<accession>A0A0B7FRI6</accession>
<evidence type="ECO:0000256" key="5">
    <source>
        <dbReference type="ARBA" id="ARBA00037982"/>
    </source>
</evidence>
<dbReference type="GO" id="GO:0004674">
    <property type="term" value="F:protein serine/threonine kinase activity"/>
    <property type="evidence" value="ECO:0007669"/>
    <property type="project" value="UniProtKB-EC"/>
</dbReference>
<evidence type="ECO:0000256" key="3">
    <source>
        <dbReference type="ARBA" id="ARBA00022777"/>
    </source>
</evidence>
<dbReference type="EMBL" id="LN679134">
    <property type="protein sequence ID" value="CEL58848.1"/>
    <property type="molecule type" value="Genomic_DNA"/>
</dbReference>
<evidence type="ECO:0000256" key="7">
    <source>
        <dbReference type="SAM" id="MobiDB-lite"/>
    </source>
</evidence>
<evidence type="ECO:0000256" key="6">
    <source>
        <dbReference type="PROSITE-ProRule" id="PRU10141"/>
    </source>
</evidence>
<protein>
    <submittedName>
        <fullName evidence="9">Mitosis inhibitor protein kinase SWE1</fullName>
        <ecNumber evidence="9">2.7.11.1</ecNumber>
    </submittedName>
</protein>
<dbReference type="GO" id="GO:0005634">
    <property type="term" value="C:nucleus"/>
    <property type="evidence" value="ECO:0007669"/>
    <property type="project" value="TreeGrafter"/>
</dbReference>
<feature type="domain" description="Protein kinase" evidence="8">
    <location>
        <begin position="1003"/>
        <end position="1261"/>
    </location>
</feature>
<dbReference type="PROSITE" id="PS50011">
    <property type="entry name" value="PROTEIN_KINASE_DOM"/>
    <property type="match status" value="1"/>
</dbReference>
<dbReference type="Pfam" id="PF00069">
    <property type="entry name" value="Pkinase"/>
    <property type="match status" value="1"/>
</dbReference>
<dbReference type="GO" id="GO:0110031">
    <property type="term" value="P:negative regulation of G2/MI transition of meiotic cell cycle"/>
    <property type="evidence" value="ECO:0007669"/>
    <property type="project" value="TreeGrafter"/>
</dbReference>
<keyword evidence="4 6" id="KW-0067">ATP-binding</keyword>
<evidence type="ECO:0000256" key="4">
    <source>
        <dbReference type="ARBA" id="ARBA00022840"/>
    </source>
</evidence>
<sequence length="1313" mass="141635">MMIASTPPPCLRTPPAHQRPRNPYRRPQMSPLRSVSTPNAGTESGTDTPMHSPSPLRQRILLDPQPRFPHVVHRPAFPNVASPRRSSLDFSTTVGSPGPQPFPQRRPFTRLCSDTTFAQPLVPLSDSDSDGSDLELDIEGDAVIRGFGIDDDVEIHDGDLVDGQDLSILDGQDDDETDQSWHTATPFTPGNSFFSNVLSPHNNDLPARPNLTRTPSSRPTILDELQPPKAKRRSMDHAITAGAMPKLLLTPSRSRHREPAPERSSPPEAASPASPTRKFRLGLPLPPRSHGAENYSWHGGIDVNSESIRKLSLMDDEYNPGSDLDSPSKMFPNSTTVAGKGKGRRDPTLDARKMKTLKPLRRGIFTSPPDSTKAEIPTTEPIPSTDPSSPFVQQPTTSNAPKDFVAPAFSLSVFSPPRTSSPMKGGHKGAGLFEKEMNLSGVDGEELDMFPPISASSPPPVGRRGSAFTIGPSTTQSHPGNATFSGVSSLLSGPLKKKFKGGAAGDDSLQLEEGIQLTSTAKPRSRARTMSFGRGNLPNIGSDIKLENIGELVTPNLTPTASSSWPDDEDMDFDKSIFDSMAQHTSFSVDAGGGRSLIPDTPVKKAVFGQTAVEPIAMGSGTKGWMTSLPDRGGKAFGTRAPRPALPVRFPDFSPSTPDDSPAAGRSRVMNLEVQASPTMRWGPLAEESPSLRPNRKLGDGRPRRRSNAGDISLNLRGSAVNDTRKSSLGDLGPRKGTLGDNSLGLRKADVGVKKAEKTKSPKRPQLGPQKRSYGSLGVGRPGVKDGIPKFLIEGENEDDDAAMSTDTGNEKAGLTGSTSMGSFLPSRPNSSNSGPLFATATPNFLNVGPDSFMRRPSFDTISGSDGEASVAGTPTRRGLGVRRGGVQPRQGLAALGSRSAQPIAGRQLPFAPSKGLPPLAALKGGPRSSLPVANWRLATPSPSLSSLASLMDTPSAPARRSAARASPILSKCRRLAQTPTQNHLPEIDPEPMAALGRLEREYTTVQQIGKGTFGQVLKVEKDGRLFAVKRSKPFEGVRHRRRVLEEVDVLRHLANPGHPNVLQFEDAWEQDGRSLILTEMCELGNLADFLLEWGEKYERLDEARVWKIASDLSHGLAFIHHMGVIHLDLKPANMFVTIEGRIRIGDFGMASRWPRIPSEADSSDGFEREGDRDYMAPEILQGVYGFEADVFSLGMTLLECAGNIIVPAMGEPWHKLRSDDLSDVELDGFSPEIVDFIATMMRRDASRRPTMTDACAHGCIARTHDRMMRAIENTKRPGAGPTDVFRASPFGSEGPTFLEEVLGRANDGMDTS</sequence>
<dbReference type="GO" id="GO:0005737">
    <property type="term" value="C:cytoplasm"/>
    <property type="evidence" value="ECO:0007669"/>
    <property type="project" value="TreeGrafter"/>
</dbReference>
<feature type="binding site" evidence="6">
    <location>
        <position position="1030"/>
    </location>
    <ligand>
        <name>ATP</name>
        <dbReference type="ChEBI" id="CHEBI:30616"/>
    </ligand>
</feature>
<keyword evidence="3 9" id="KW-0418">Kinase</keyword>
<dbReference type="Proteomes" id="UP000059188">
    <property type="component" value="Unassembled WGS sequence"/>
</dbReference>
<evidence type="ECO:0000256" key="1">
    <source>
        <dbReference type="ARBA" id="ARBA00022679"/>
    </source>
</evidence>
<dbReference type="EC" id="2.7.11.1" evidence="9"/>
<dbReference type="PROSITE" id="PS00107">
    <property type="entry name" value="PROTEIN_KINASE_ATP"/>
    <property type="match status" value="1"/>
</dbReference>
<feature type="region of interest" description="Disordered" evidence="7">
    <location>
        <begin position="680"/>
        <end position="781"/>
    </location>
</feature>
<keyword evidence="10" id="KW-1185">Reference proteome</keyword>
<feature type="region of interest" description="Disordered" evidence="7">
    <location>
        <begin position="362"/>
        <end position="403"/>
    </location>
</feature>
<evidence type="ECO:0000313" key="10">
    <source>
        <dbReference type="Proteomes" id="UP000059188"/>
    </source>
</evidence>
<evidence type="ECO:0000259" key="8">
    <source>
        <dbReference type="PROSITE" id="PS50011"/>
    </source>
</evidence>
<dbReference type="PROSITE" id="PS00108">
    <property type="entry name" value="PROTEIN_KINASE_ST"/>
    <property type="match status" value="1"/>
</dbReference>
<feature type="region of interest" description="Disordered" evidence="7">
    <location>
        <begin position="197"/>
        <end position="281"/>
    </location>
</feature>
<dbReference type="Gene3D" id="3.30.200.20">
    <property type="entry name" value="Phosphorylase Kinase, domain 1"/>
    <property type="match status" value="1"/>
</dbReference>
<feature type="compositionally biased region" description="Pro residues" evidence="7">
    <location>
        <begin position="1"/>
        <end position="12"/>
    </location>
</feature>
<dbReference type="GO" id="GO:0005524">
    <property type="term" value="F:ATP binding"/>
    <property type="evidence" value="ECO:0007669"/>
    <property type="project" value="UniProtKB-UniRule"/>
</dbReference>
<name>A0A0B7FRI6_THACB</name>
<dbReference type="SMART" id="SM00220">
    <property type="entry name" value="S_TKc"/>
    <property type="match status" value="1"/>
</dbReference>
<gene>
    <name evidence="9" type="ORF">RSOLAG1IB_08877</name>
</gene>
<dbReference type="InterPro" id="IPR017441">
    <property type="entry name" value="Protein_kinase_ATP_BS"/>
</dbReference>
<dbReference type="InterPro" id="IPR000719">
    <property type="entry name" value="Prot_kinase_dom"/>
</dbReference>
<dbReference type="STRING" id="1108050.A0A0B7FRI6"/>
<dbReference type="SUPFAM" id="SSF56112">
    <property type="entry name" value="Protein kinase-like (PK-like)"/>
    <property type="match status" value="1"/>
</dbReference>
<dbReference type="PANTHER" id="PTHR11042:SF190">
    <property type="entry name" value="MITOSIS INHIBITOR PROTEIN KINASE MIK1"/>
    <property type="match status" value="1"/>
</dbReference>
<keyword evidence="1 9" id="KW-0808">Transferase</keyword>
<dbReference type="PANTHER" id="PTHR11042">
    <property type="entry name" value="EUKARYOTIC TRANSLATION INITIATION FACTOR 2-ALPHA KINASE EIF2-ALPHA KINASE -RELATED"/>
    <property type="match status" value="1"/>
</dbReference>
<proteinExistence type="inferred from homology"/>
<reference evidence="9 10" key="1">
    <citation type="submission" date="2014-11" db="EMBL/GenBank/DDBJ databases">
        <authorList>
            <person name="Wibberg Daniel"/>
        </authorList>
    </citation>
    <scope>NUCLEOTIDE SEQUENCE [LARGE SCALE GENOMIC DNA]</scope>
    <source>
        <strain evidence="9">Rhizoctonia solani AG1-IB 7/3/14</strain>
    </source>
</reference>
<feature type="compositionally biased region" description="Polar residues" evidence="7">
    <location>
        <begin position="84"/>
        <end position="94"/>
    </location>
</feature>
<dbReference type="InterPro" id="IPR050339">
    <property type="entry name" value="CC_SR_Kinase"/>
</dbReference>
<dbReference type="OrthoDB" id="5337378at2759"/>
<dbReference type="InterPro" id="IPR011009">
    <property type="entry name" value="Kinase-like_dom_sf"/>
</dbReference>
<feature type="compositionally biased region" description="Basic and acidic residues" evidence="7">
    <location>
        <begin position="747"/>
        <end position="760"/>
    </location>
</feature>
<organism evidence="9 10">
    <name type="scientific">Thanatephorus cucumeris (strain AG1-IB / isolate 7/3/14)</name>
    <name type="common">Lettuce bottom rot fungus</name>
    <name type="synonym">Rhizoctonia solani</name>
    <dbReference type="NCBI Taxonomy" id="1108050"/>
    <lineage>
        <taxon>Eukaryota</taxon>
        <taxon>Fungi</taxon>
        <taxon>Dikarya</taxon>
        <taxon>Basidiomycota</taxon>
        <taxon>Agaricomycotina</taxon>
        <taxon>Agaricomycetes</taxon>
        <taxon>Cantharellales</taxon>
        <taxon>Ceratobasidiaceae</taxon>
        <taxon>Rhizoctonia</taxon>
        <taxon>Rhizoctonia solani AG-1</taxon>
    </lineage>
</organism>